<evidence type="ECO:0000313" key="1">
    <source>
        <dbReference type="EMBL" id="KAE9587767.1"/>
    </source>
</evidence>
<dbReference type="AlphaFoldDB" id="A0A6A4NM74"/>
<dbReference type="Proteomes" id="UP000447434">
    <property type="component" value="Chromosome 23"/>
</dbReference>
<comment type="caution">
    <text evidence="1">The sequence shown here is derived from an EMBL/GenBank/DDBJ whole genome shotgun (WGS) entry which is preliminary data.</text>
</comment>
<name>A0A6A4NM74_LUPAL</name>
<keyword evidence="2" id="KW-1185">Reference proteome</keyword>
<gene>
    <name evidence="1" type="ORF">Lalb_Chr23g0277451</name>
</gene>
<dbReference type="EMBL" id="WOCE01000023">
    <property type="protein sequence ID" value="KAE9587767.1"/>
    <property type="molecule type" value="Genomic_DNA"/>
</dbReference>
<protein>
    <submittedName>
        <fullName evidence="1">Uncharacterized protein</fullName>
    </submittedName>
</protein>
<sequence>MLSWVRVFKNSLPKCNYRFGGNFLGVKLNSFVIISCRKIKPRKYKISCR</sequence>
<accession>A0A6A4NM74</accession>
<reference evidence="2" key="1">
    <citation type="journal article" date="2020" name="Nat. Commun.">
        <title>Genome sequence of the cluster root forming white lupin.</title>
        <authorList>
            <person name="Hufnagel B."/>
            <person name="Marques A."/>
            <person name="Soriano A."/>
            <person name="Marques L."/>
            <person name="Divol F."/>
            <person name="Doumas P."/>
            <person name="Sallet E."/>
            <person name="Mancinotti D."/>
            <person name="Carrere S."/>
            <person name="Marande W."/>
            <person name="Arribat S."/>
            <person name="Keller J."/>
            <person name="Huneau C."/>
            <person name="Blein T."/>
            <person name="Aime D."/>
            <person name="Laguerre M."/>
            <person name="Taylor J."/>
            <person name="Schubert V."/>
            <person name="Nelson M."/>
            <person name="Geu-Flores F."/>
            <person name="Crespi M."/>
            <person name="Gallardo-Guerrero K."/>
            <person name="Delaux P.-M."/>
            <person name="Salse J."/>
            <person name="Berges H."/>
            <person name="Guyot R."/>
            <person name="Gouzy J."/>
            <person name="Peret B."/>
        </authorList>
    </citation>
    <scope>NUCLEOTIDE SEQUENCE [LARGE SCALE GENOMIC DNA]</scope>
    <source>
        <strain evidence="2">cv. Amiga</strain>
    </source>
</reference>
<organism evidence="1 2">
    <name type="scientific">Lupinus albus</name>
    <name type="common">White lupine</name>
    <name type="synonym">Lupinus termis</name>
    <dbReference type="NCBI Taxonomy" id="3870"/>
    <lineage>
        <taxon>Eukaryota</taxon>
        <taxon>Viridiplantae</taxon>
        <taxon>Streptophyta</taxon>
        <taxon>Embryophyta</taxon>
        <taxon>Tracheophyta</taxon>
        <taxon>Spermatophyta</taxon>
        <taxon>Magnoliopsida</taxon>
        <taxon>eudicotyledons</taxon>
        <taxon>Gunneridae</taxon>
        <taxon>Pentapetalae</taxon>
        <taxon>rosids</taxon>
        <taxon>fabids</taxon>
        <taxon>Fabales</taxon>
        <taxon>Fabaceae</taxon>
        <taxon>Papilionoideae</taxon>
        <taxon>50 kb inversion clade</taxon>
        <taxon>genistoids sensu lato</taxon>
        <taxon>core genistoids</taxon>
        <taxon>Genisteae</taxon>
        <taxon>Lupinus</taxon>
    </lineage>
</organism>
<evidence type="ECO:0000313" key="2">
    <source>
        <dbReference type="Proteomes" id="UP000447434"/>
    </source>
</evidence>
<proteinExistence type="predicted"/>